<dbReference type="SUPFAM" id="SSF57903">
    <property type="entry name" value="FYVE/PHD zinc finger"/>
    <property type="match status" value="2"/>
</dbReference>
<feature type="domain" description="PHD-type" evidence="12">
    <location>
        <begin position="330"/>
        <end position="390"/>
    </location>
</feature>
<evidence type="ECO:0000256" key="10">
    <source>
        <dbReference type="PROSITE-ProRule" id="PRU00042"/>
    </source>
</evidence>
<dbReference type="SUPFAM" id="SSF57667">
    <property type="entry name" value="beta-beta-alpha zinc fingers"/>
    <property type="match status" value="1"/>
</dbReference>
<evidence type="ECO:0000256" key="8">
    <source>
        <dbReference type="ARBA" id="ARBA00023163"/>
    </source>
</evidence>
<feature type="compositionally biased region" description="Basic residues" evidence="11">
    <location>
        <begin position="175"/>
        <end position="189"/>
    </location>
</feature>
<organism evidence="14">
    <name type="scientific">Medioppia subpectinata</name>
    <dbReference type="NCBI Taxonomy" id="1979941"/>
    <lineage>
        <taxon>Eukaryota</taxon>
        <taxon>Metazoa</taxon>
        <taxon>Ecdysozoa</taxon>
        <taxon>Arthropoda</taxon>
        <taxon>Chelicerata</taxon>
        <taxon>Arachnida</taxon>
        <taxon>Acari</taxon>
        <taxon>Acariformes</taxon>
        <taxon>Sarcoptiformes</taxon>
        <taxon>Oribatida</taxon>
        <taxon>Brachypylina</taxon>
        <taxon>Oppioidea</taxon>
        <taxon>Oppiidae</taxon>
        <taxon>Medioppia</taxon>
    </lineage>
</organism>
<evidence type="ECO:0000256" key="1">
    <source>
        <dbReference type="ARBA" id="ARBA00004123"/>
    </source>
</evidence>
<dbReference type="AlphaFoldDB" id="A0A7R9PTC0"/>
<dbReference type="PROSITE" id="PS00028">
    <property type="entry name" value="ZINC_FINGER_C2H2_1"/>
    <property type="match status" value="1"/>
</dbReference>
<feature type="compositionally biased region" description="Acidic residues" evidence="11">
    <location>
        <begin position="148"/>
        <end position="170"/>
    </location>
</feature>
<evidence type="ECO:0000256" key="11">
    <source>
        <dbReference type="SAM" id="MobiDB-lite"/>
    </source>
</evidence>
<dbReference type="CDD" id="cd15619">
    <property type="entry name" value="PHD1_d4"/>
    <property type="match status" value="1"/>
</dbReference>
<feature type="region of interest" description="Disordered" evidence="11">
    <location>
        <begin position="215"/>
        <end position="327"/>
    </location>
</feature>
<evidence type="ECO:0000256" key="9">
    <source>
        <dbReference type="ARBA" id="ARBA00023242"/>
    </source>
</evidence>
<keyword evidence="15" id="KW-1185">Reference proteome</keyword>
<dbReference type="EMBL" id="OC854641">
    <property type="protein sequence ID" value="CAD7619847.1"/>
    <property type="molecule type" value="Genomic_DNA"/>
</dbReference>
<dbReference type="EMBL" id="CAJPIZ010000066">
    <property type="protein sequence ID" value="CAG2100277.1"/>
    <property type="molecule type" value="Genomic_DNA"/>
</dbReference>
<feature type="region of interest" description="Disordered" evidence="11">
    <location>
        <begin position="144"/>
        <end position="194"/>
    </location>
</feature>
<keyword evidence="5 10" id="KW-0863">Zinc-finger</keyword>
<feature type="compositionally biased region" description="Pro residues" evidence="11">
    <location>
        <begin position="297"/>
        <end position="312"/>
    </location>
</feature>
<protein>
    <submittedName>
        <fullName evidence="14">Uncharacterized protein</fullName>
    </submittedName>
</protein>
<dbReference type="Gene3D" id="3.30.40.10">
    <property type="entry name" value="Zinc/RING finger domain, C3HC4 (zinc finger)"/>
    <property type="match status" value="1"/>
</dbReference>
<keyword evidence="8" id="KW-0804">Transcription</keyword>
<evidence type="ECO:0000259" key="13">
    <source>
        <dbReference type="PROSITE" id="PS50157"/>
    </source>
</evidence>
<evidence type="ECO:0000256" key="4">
    <source>
        <dbReference type="ARBA" id="ARBA00022737"/>
    </source>
</evidence>
<feature type="compositionally biased region" description="Low complexity" evidence="11">
    <location>
        <begin position="224"/>
        <end position="242"/>
    </location>
</feature>
<dbReference type="InterPro" id="IPR013083">
    <property type="entry name" value="Znf_RING/FYVE/PHD"/>
</dbReference>
<dbReference type="InterPro" id="IPR036236">
    <property type="entry name" value="Znf_C2H2_sf"/>
</dbReference>
<evidence type="ECO:0000259" key="12">
    <source>
        <dbReference type="PROSITE" id="PS50016"/>
    </source>
</evidence>
<dbReference type="GO" id="GO:0007399">
    <property type="term" value="P:nervous system development"/>
    <property type="evidence" value="ECO:0007669"/>
    <property type="project" value="TreeGrafter"/>
</dbReference>
<evidence type="ECO:0000256" key="2">
    <source>
        <dbReference type="ARBA" id="ARBA00010539"/>
    </source>
</evidence>
<dbReference type="InterPro" id="IPR013087">
    <property type="entry name" value="Znf_C2H2_type"/>
</dbReference>
<accession>A0A7R9PTC0</accession>
<gene>
    <name evidence="14" type="ORF">OSB1V03_LOCUS345</name>
</gene>
<feature type="compositionally biased region" description="Pro residues" evidence="11">
    <location>
        <begin position="271"/>
        <end position="289"/>
    </location>
</feature>
<keyword evidence="4" id="KW-0677">Repeat</keyword>
<keyword evidence="6" id="KW-0862">Zinc</keyword>
<dbReference type="InterPro" id="IPR011011">
    <property type="entry name" value="Znf_FYVE_PHD"/>
</dbReference>
<dbReference type="Gene3D" id="3.30.160.60">
    <property type="entry name" value="Classic Zinc Finger"/>
    <property type="match status" value="1"/>
</dbReference>
<evidence type="ECO:0000256" key="6">
    <source>
        <dbReference type="ARBA" id="ARBA00022833"/>
    </source>
</evidence>
<evidence type="ECO:0000313" key="15">
    <source>
        <dbReference type="Proteomes" id="UP000759131"/>
    </source>
</evidence>
<evidence type="ECO:0000313" key="14">
    <source>
        <dbReference type="EMBL" id="CAD7619847.1"/>
    </source>
</evidence>
<proteinExistence type="inferred from homology"/>
<dbReference type="Pfam" id="PF14051">
    <property type="entry name" value="DPF1-3_N"/>
    <property type="match status" value="1"/>
</dbReference>
<keyword evidence="9" id="KW-0539">Nucleus</keyword>
<keyword evidence="7" id="KW-0805">Transcription regulation</keyword>
<evidence type="ECO:0000256" key="3">
    <source>
        <dbReference type="ARBA" id="ARBA00022723"/>
    </source>
</evidence>
<comment type="similarity">
    <text evidence="2">Belongs to the requiem/DPF family.</text>
</comment>
<dbReference type="PANTHER" id="PTHR45888:SF5">
    <property type="entry name" value="D4, ISOFORM A"/>
    <property type="match status" value="1"/>
</dbReference>
<dbReference type="PROSITE" id="PS50157">
    <property type="entry name" value="ZINC_FINGER_C2H2_2"/>
    <property type="match status" value="1"/>
</dbReference>
<evidence type="ECO:0000256" key="7">
    <source>
        <dbReference type="ARBA" id="ARBA00023015"/>
    </source>
</evidence>
<dbReference type="InterPro" id="IPR025750">
    <property type="entry name" value="DPF1-3_N"/>
</dbReference>
<keyword evidence="3" id="KW-0479">Metal-binding</keyword>
<dbReference type="CDD" id="cd15530">
    <property type="entry name" value="PHD2_d4"/>
    <property type="match status" value="1"/>
</dbReference>
<dbReference type="InterPro" id="IPR019787">
    <property type="entry name" value="Znf_PHD-finger"/>
</dbReference>
<dbReference type="FunFam" id="3.30.40.10:FF:000005">
    <property type="entry name" value="zinc finger protein isoform X1"/>
    <property type="match status" value="1"/>
</dbReference>
<dbReference type="InterPro" id="IPR001965">
    <property type="entry name" value="Znf_PHD"/>
</dbReference>
<evidence type="ECO:0000256" key="5">
    <source>
        <dbReference type="ARBA" id="ARBA00022771"/>
    </source>
</evidence>
<dbReference type="OrthoDB" id="1903104at2759"/>
<dbReference type="PANTHER" id="PTHR45888">
    <property type="entry name" value="HL01030P-RELATED"/>
    <property type="match status" value="1"/>
</dbReference>
<dbReference type="Pfam" id="PF00628">
    <property type="entry name" value="PHD"/>
    <property type="match status" value="2"/>
</dbReference>
<feature type="domain" description="PHD-type" evidence="12">
    <location>
        <begin position="387"/>
        <end position="437"/>
    </location>
</feature>
<dbReference type="GO" id="GO:0071565">
    <property type="term" value="C:nBAF complex"/>
    <property type="evidence" value="ECO:0007669"/>
    <property type="project" value="TreeGrafter"/>
</dbReference>
<dbReference type="GO" id="GO:0008270">
    <property type="term" value="F:zinc ion binding"/>
    <property type="evidence" value="ECO:0007669"/>
    <property type="project" value="UniProtKB-KW"/>
</dbReference>
<sequence length="443" mass="50127">MDDIVIRPDVLNKLKNRLSDQSYQDAIENSSKFNVRLVNERRLRLPFLDAQTGVAQSDSFIWAETVERMPGHSTGQLYSYPARRWKKKRRQYLLNDNYLTRRIRESEINGEEVVTNIVETTSRMEAVENFEKFIEESKTESWLRDYDDGSDLPDAGELDDPESDFDDYEEYSTRKSSKKKKKDAPKRKRVEYSDAEKPYSCDLCGARYKTRPGLSYHYSHSHQNDGSNGSNSNSMTGPTSSGRAPAEDEDMPYTPPRQVHHQSHPTQSTPLPHPPPAMSSTPHPMPPMMPQMMSSQPPHPMPPNAGPKPPNPDEIEGSKSASGKPLASPSQYCDFCLGDSAENKKTRSAEELVSCSDCGRSAHPTCLQFTPNMVLSVSKYRWQCIECKSCGLCGTSDNDDQLLFCDDCDRGYHMYCLSPPLSEPPEGSWSCHLCIEEYHTPKK</sequence>
<dbReference type="Proteomes" id="UP000759131">
    <property type="component" value="Unassembled WGS sequence"/>
</dbReference>
<name>A0A7R9PTC0_9ACAR</name>
<reference evidence="14" key="1">
    <citation type="submission" date="2020-11" db="EMBL/GenBank/DDBJ databases">
        <authorList>
            <person name="Tran Van P."/>
        </authorList>
    </citation>
    <scope>NUCLEOTIDE SEQUENCE</scope>
</reference>
<comment type="subcellular location">
    <subcellularLocation>
        <location evidence="1">Nucleus</location>
    </subcellularLocation>
</comment>
<dbReference type="SMART" id="SM00249">
    <property type="entry name" value="PHD"/>
    <property type="match status" value="2"/>
</dbReference>
<dbReference type="PROSITE" id="PS50016">
    <property type="entry name" value="ZF_PHD_2"/>
    <property type="match status" value="2"/>
</dbReference>
<feature type="domain" description="C2H2-type" evidence="13">
    <location>
        <begin position="199"/>
        <end position="227"/>
    </location>
</feature>